<evidence type="ECO:0000313" key="3">
    <source>
        <dbReference type="Proteomes" id="UP000178764"/>
    </source>
</evidence>
<keyword evidence="1" id="KW-0812">Transmembrane</keyword>
<feature type="transmembrane region" description="Helical" evidence="1">
    <location>
        <begin position="35"/>
        <end position="53"/>
    </location>
</feature>
<evidence type="ECO:0000313" key="2">
    <source>
        <dbReference type="EMBL" id="OGD57193.1"/>
    </source>
</evidence>
<dbReference type="Proteomes" id="UP000178764">
    <property type="component" value="Unassembled WGS sequence"/>
</dbReference>
<gene>
    <name evidence="2" type="ORF">A2V71_02120</name>
</gene>
<protein>
    <submittedName>
        <fullName evidence="2">Uncharacterized protein</fullName>
    </submittedName>
</protein>
<organism evidence="2 3">
    <name type="scientific">Candidatus Berkelbacteria bacterium RBG_13_40_8</name>
    <dbReference type="NCBI Taxonomy" id="1797467"/>
    <lineage>
        <taxon>Bacteria</taxon>
        <taxon>Candidatus Berkelbacteria</taxon>
    </lineage>
</organism>
<keyword evidence="1" id="KW-1133">Transmembrane helix</keyword>
<name>A0A1F5DPX4_9BACT</name>
<sequence length="163" mass="18592">MNSKPPPDPKEIYPDAEAISKNLLRQERKSHLPRILIPIFVVLLICAGIFYLYRSDIFQSNKDIVKKQVSDDLVISDISRFRTVAGHFYNTYKTFEGLDQDQDFKKVASDVENHGSILQLQGLGEKTFVGYVLLPTSQEYYCTDATNYFGKVESVTPEQTTCK</sequence>
<comment type="caution">
    <text evidence="2">The sequence shown here is derived from an EMBL/GenBank/DDBJ whole genome shotgun (WGS) entry which is preliminary data.</text>
</comment>
<reference evidence="2 3" key="1">
    <citation type="journal article" date="2016" name="Nat. Commun.">
        <title>Thousands of microbial genomes shed light on interconnected biogeochemical processes in an aquifer system.</title>
        <authorList>
            <person name="Anantharaman K."/>
            <person name="Brown C.T."/>
            <person name="Hug L.A."/>
            <person name="Sharon I."/>
            <person name="Castelle C.J."/>
            <person name="Probst A.J."/>
            <person name="Thomas B.C."/>
            <person name="Singh A."/>
            <person name="Wilkins M.J."/>
            <person name="Karaoz U."/>
            <person name="Brodie E.L."/>
            <person name="Williams K.H."/>
            <person name="Hubbard S.S."/>
            <person name="Banfield J.F."/>
        </authorList>
    </citation>
    <scope>NUCLEOTIDE SEQUENCE [LARGE SCALE GENOMIC DNA]</scope>
</reference>
<accession>A0A1F5DPX4</accession>
<evidence type="ECO:0000256" key="1">
    <source>
        <dbReference type="SAM" id="Phobius"/>
    </source>
</evidence>
<proteinExistence type="predicted"/>
<keyword evidence="1" id="KW-0472">Membrane</keyword>
<dbReference type="EMBL" id="MEZT01000005">
    <property type="protein sequence ID" value="OGD57193.1"/>
    <property type="molecule type" value="Genomic_DNA"/>
</dbReference>
<dbReference type="AlphaFoldDB" id="A0A1F5DPX4"/>